<sequence>MKLFDSHCHINSSEYDEDFENVLKNMNAAGVAGAMIVGTNRMDSASVVERAAAYPGLFAAVGVHPHDARECSEETLEYLKELTRHPRVRAWGEVGLDFNRMYSPQADQEKWFSRQLDVADELGLPLIFHERDSEGRFLEMLRSRYSGGRDGVVHCFSGNRAELDAYLEMGLHIGITGVLTLLKRGGQLRTLVPHIPAERLLVETDAPYLTPAPHKNKTRRNEPAFVRATLLKLAGVRGEDPEALAEIIWANTCRLYGIEVPAKLNISPATFRV</sequence>
<dbReference type="NCBIfam" id="TIGR00010">
    <property type="entry name" value="YchF/TatD family DNA exonuclease"/>
    <property type="match status" value="1"/>
</dbReference>
<feature type="binding site" evidence="4">
    <location>
        <position position="154"/>
    </location>
    <ligand>
        <name>a divalent metal cation</name>
        <dbReference type="ChEBI" id="CHEBI:60240"/>
        <label>2</label>
    </ligand>
</feature>
<dbReference type="InterPro" id="IPR001130">
    <property type="entry name" value="TatD-like"/>
</dbReference>
<evidence type="ECO:0000256" key="3">
    <source>
        <dbReference type="ARBA" id="ARBA00022801"/>
    </source>
</evidence>
<dbReference type="GO" id="GO:0005829">
    <property type="term" value="C:cytosol"/>
    <property type="evidence" value="ECO:0007669"/>
    <property type="project" value="TreeGrafter"/>
</dbReference>
<dbReference type="AlphaFoldDB" id="A0A401G1K7"/>
<dbReference type="EMBL" id="BEXT01000001">
    <property type="protein sequence ID" value="GBC63102.1"/>
    <property type="molecule type" value="Genomic_DNA"/>
</dbReference>
<dbReference type="GO" id="GO:0004536">
    <property type="term" value="F:DNA nuclease activity"/>
    <property type="evidence" value="ECO:0007669"/>
    <property type="project" value="InterPro"/>
</dbReference>
<dbReference type="PROSITE" id="PS01137">
    <property type="entry name" value="TATD_1"/>
    <property type="match status" value="1"/>
</dbReference>
<feature type="binding site" evidence="4">
    <location>
        <position position="9"/>
    </location>
    <ligand>
        <name>a divalent metal cation</name>
        <dbReference type="ChEBI" id="CHEBI:60240"/>
        <label>1</label>
    </ligand>
</feature>
<dbReference type="FunFam" id="3.20.20.140:FF:000005">
    <property type="entry name" value="TatD family hydrolase"/>
    <property type="match status" value="1"/>
</dbReference>
<evidence type="ECO:0000313" key="5">
    <source>
        <dbReference type="EMBL" id="GBC63102.1"/>
    </source>
</evidence>
<dbReference type="RefSeq" id="WP_124330221.1">
    <property type="nucleotide sequence ID" value="NZ_BEXT01000001.1"/>
</dbReference>
<dbReference type="PROSITE" id="PS01091">
    <property type="entry name" value="TATD_3"/>
    <property type="match status" value="1"/>
</dbReference>
<dbReference type="GO" id="GO:0046872">
    <property type="term" value="F:metal ion binding"/>
    <property type="evidence" value="ECO:0007669"/>
    <property type="project" value="UniProtKB-KW"/>
</dbReference>
<dbReference type="Proteomes" id="UP000288096">
    <property type="component" value="Unassembled WGS sequence"/>
</dbReference>
<dbReference type="Pfam" id="PF01026">
    <property type="entry name" value="TatD_DNase"/>
    <property type="match status" value="1"/>
</dbReference>
<feature type="binding site" evidence="4">
    <location>
        <position position="93"/>
    </location>
    <ligand>
        <name>a divalent metal cation</name>
        <dbReference type="ChEBI" id="CHEBI:60240"/>
        <label>1</label>
    </ligand>
</feature>
<dbReference type="InterPro" id="IPR032466">
    <property type="entry name" value="Metal_Hydrolase"/>
</dbReference>
<organism evidence="5 6">
    <name type="scientific">Desulfonema ishimotonii</name>
    <dbReference type="NCBI Taxonomy" id="45657"/>
    <lineage>
        <taxon>Bacteria</taxon>
        <taxon>Pseudomonadati</taxon>
        <taxon>Thermodesulfobacteriota</taxon>
        <taxon>Desulfobacteria</taxon>
        <taxon>Desulfobacterales</taxon>
        <taxon>Desulfococcaceae</taxon>
        <taxon>Desulfonema</taxon>
    </lineage>
</organism>
<feature type="binding site" evidence="4">
    <location>
        <position position="205"/>
    </location>
    <ligand>
        <name>a divalent metal cation</name>
        <dbReference type="ChEBI" id="CHEBI:60240"/>
        <label>1</label>
    </ligand>
</feature>
<keyword evidence="6" id="KW-1185">Reference proteome</keyword>
<dbReference type="SUPFAM" id="SSF51556">
    <property type="entry name" value="Metallo-dependent hydrolases"/>
    <property type="match status" value="1"/>
</dbReference>
<evidence type="ECO:0000256" key="2">
    <source>
        <dbReference type="ARBA" id="ARBA00022723"/>
    </source>
</evidence>
<dbReference type="GO" id="GO:0016788">
    <property type="term" value="F:hydrolase activity, acting on ester bonds"/>
    <property type="evidence" value="ECO:0007669"/>
    <property type="project" value="InterPro"/>
</dbReference>
<dbReference type="PANTHER" id="PTHR46124:SF2">
    <property type="entry name" value="D-AMINOACYL-TRNA DEACYLASE"/>
    <property type="match status" value="1"/>
</dbReference>
<comment type="caution">
    <text evidence="5">The sequence shown here is derived from an EMBL/GenBank/DDBJ whole genome shotgun (WGS) entry which is preliminary data.</text>
</comment>
<keyword evidence="2 4" id="KW-0479">Metal-binding</keyword>
<dbReference type="InterPro" id="IPR015991">
    <property type="entry name" value="TatD/YcfH-like"/>
</dbReference>
<name>A0A401G1K7_9BACT</name>
<reference evidence="6" key="1">
    <citation type="submission" date="2017-11" db="EMBL/GenBank/DDBJ databases">
        <authorList>
            <person name="Watanabe M."/>
            <person name="Kojima H."/>
        </authorList>
    </citation>
    <scope>NUCLEOTIDE SEQUENCE [LARGE SCALE GENOMIC DNA]</scope>
    <source>
        <strain evidence="6">Tokyo 01</strain>
    </source>
</reference>
<dbReference type="CDD" id="cd01310">
    <property type="entry name" value="TatD_DNAse"/>
    <property type="match status" value="1"/>
</dbReference>
<proteinExistence type="inferred from homology"/>
<protein>
    <submittedName>
        <fullName evidence="5">Hydrolase TatD</fullName>
    </submittedName>
</protein>
<dbReference type="InterPro" id="IPR018228">
    <property type="entry name" value="DNase_TatD-rel_CS"/>
</dbReference>
<evidence type="ECO:0000256" key="4">
    <source>
        <dbReference type="PIRSR" id="PIRSR005902-1"/>
    </source>
</evidence>
<accession>A0A401G1K7</accession>
<gene>
    <name evidence="5" type="ORF">DENIS_4091</name>
</gene>
<feature type="binding site" evidence="4">
    <location>
        <position position="129"/>
    </location>
    <ligand>
        <name>a divalent metal cation</name>
        <dbReference type="ChEBI" id="CHEBI:60240"/>
        <label>2</label>
    </ligand>
</feature>
<dbReference type="OrthoDB" id="9810005at2"/>
<dbReference type="Gene3D" id="3.20.20.140">
    <property type="entry name" value="Metal-dependent hydrolases"/>
    <property type="match status" value="1"/>
</dbReference>
<dbReference type="PANTHER" id="PTHR46124">
    <property type="entry name" value="D-AMINOACYL-TRNA DEACYLASE"/>
    <property type="match status" value="1"/>
</dbReference>
<evidence type="ECO:0000313" key="6">
    <source>
        <dbReference type="Proteomes" id="UP000288096"/>
    </source>
</evidence>
<reference evidence="6" key="2">
    <citation type="submission" date="2019-01" db="EMBL/GenBank/DDBJ databases">
        <title>Genome sequence of Desulfonema ishimotonii strain Tokyo 01.</title>
        <authorList>
            <person name="Fukui M."/>
        </authorList>
    </citation>
    <scope>NUCLEOTIDE SEQUENCE [LARGE SCALE GENOMIC DNA]</scope>
    <source>
        <strain evidence="6">Tokyo 01</strain>
    </source>
</reference>
<evidence type="ECO:0000256" key="1">
    <source>
        <dbReference type="ARBA" id="ARBA00009275"/>
    </source>
</evidence>
<comment type="similarity">
    <text evidence="1">Belongs to the metallo-dependent hydrolases superfamily. TatD-type hydrolase family.</text>
</comment>
<feature type="binding site" evidence="4">
    <location>
        <position position="7"/>
    </location>
    <ligand>
        <name>a divalent metal cation</name>
        <dbReference type="ChEBI" id="CHEBI:60240"/>
        <label>1</label>
    </ligand>
</feature>
<keyword evidence="3 5" id="KW-0378">Hydrolase</keyword>
<dbReference type="PIRSF" id="PIRSF005902">
    <property type="entry name" value="DNase_TatD"/>
    <property type="match status" value="1"/>
</dbReference>